<feature type="domain" description="G5" evidence="3">
    <location>
        <begin position="207"/>
        <end position="287"/>
    </location>
</feature>
<dbReference type="EMBL" id="CAEZYQ010000003">
    <property type="protein sequence ID" value="CAB4732340.1"/>
    <property type="molecule type" value="Genomic_DNA"/>
</dbReference>
<dbReference type="Pfam" id="PF06737">
    <property type="entry name" value="Transglycosylas"/>
    <property type="match status" value="1"/>
</dbReference>
<organism evidence="4">
    <name type="scientific">freshwater metagenome</name>
    <dbReference type="NCBI Taxonomy" id="449393"/>
    <lineage>
        <taxon>unclassified sequences</taxon>
        <taxon>metagenomes</taxon>
        <taxon>ecological metagenomes</taxon>
    </lineage>
</organism>
<dbReference type="SMART" id="SM01208">
    <property type="entry name" value="G5"/>
    <property type="match status" value="1"/>
</dbReference>
<dbReference type="Gene3D" id="2.20.230.10">
    <property type="entry name" value="Resuscitation-promoting factor rpfb"/>
    <property type="match status" value="1"/>
</dbReference>
<dbReference type="CDD" id="cd13925">
    <property type="entry name" value="RPF"/>
    <property type="match status" value="1"/>
</dbReference>
<evidence type="ECO:0000313" key="4">
    <source>
        <dbReference type="EMBL" id="CAB4732340.1"/>
    </source>
</evidence>
<accession>A0A6J6SBK5</accession>
<dbReference type="Pfam" id="PF07501">
    <property type="entry name" value="G5"/>
    <property type="match status" value="1"/>
</dbReference>
<sequence length="375" mass="40172">MHSTITTLARSRAVMVGLIATVVLAVAGTTLGYAALAGTVTLTVDGETREVRASGDTVADVLAEEGIELGSRDLVAPEPGDEVEDGSAITVQYAKPLTLEVDGEEQTHWVFATDIDSALAEIGQRFRDADLSLSRGGELDRSGATLEVTTPKKLTLVIAGAKAKKRTLTAATVREALEEMGVTITKLDEANLRFDKRLRGGERIVFTDVRVERRAVDGETIAFDTVEREDSSMPEGETEVVQEGRTGLRDVVYKVFIRNGEVAVREVVKAEVLRQPVDRVVRVGTQEAAPNFAGGSTVWDALAQCESGGNWAINTGNGYYGGLQFSLSTWRAYGGPGYPHQQSRETQIAIATKLRDASGGYGAWPSCSAKLGLPR</sequence>
<keyword evidence="2" id="KW-0378">Hydrolase</keyword>
<evidence type="ECO:0000259" key="3">
    <source>
        <dbReference type="PROSITE" id="PS51109"/>
    </source>
</evidence>
<reference evidence="4" key="1">
    <citation type="submission" date="2020-05" db="EMBL/GenBank/DDBJ databases">
        <authorList>
            <person name="Chiriac C."/>
            <person name="Salcher M."/>
            <person name="Ghai R."/>
            <person name="Kavagutti S V."/>
        </authorList>
    </citation>
    <scope>NUCLEOTIDE SEQUENCE</scope>
</reference>
<proteinExistence type="predicted"/>
<dbReference type="InterPro" id="IPR023346">
    <property type="entry name" value="Lysozyme-like_dom_sf"/>
</dbReference>
<evidence type="ECO:0000256" key="1">
    <source>
        <dbReference type="ARBA" id="ARBA00022729"/>
    </source>
</evidence>
<dbReference type="PROSITE" id="PS51109">
    <property type="entry name" value="G5"/>
    <property type="match status" value="1"/>
</dbReference>
<dbReference type="InterPro" id="IPR007137">
    <property type="entry name" value="DUF348"/>
</dbReference>
<protein>
    <submittedName>
        <fullName evidence="4">Unannotated protein</fullName>
    </submittedName>
</protein>
<dbReference type="AlphaFoldDB" id="A0A6J6SBK5"/>
<dbReference type="SUPFAM" id="SSF53955">
    <property type="entry name" value="Lysozyme-like"/>
    <property type="match status" value="1"/>
</dbReference>
<name>A0A6J6SBK5_9ZZZZ</name>
<dbReference type="Pfam" id="PF03990">
    <property type="entry name" value="DUF348"/>
    <property type="match status" value="3"/>
</dbReference>
<dbReference type="InterPro" id="IPR010618">
    <property type="entry name" value="RPF"/>
</dbReference>
<dbReference type="Gene3D" id="1.10.530.10">
    <property type="match status" value="1"/>
</dbReference>
<dbReference type="InterPro" id="IPR011098">
    <property type="entry name" value="G5_dom"/>
</dbReference>
<dbReference type="GO" id="GO:0016787">
    <property type="term" value="F:hydrolase activity"/>
    <property type="evidence" value="ECO:0007669"/>
    <property type="project" value="UniProtKB-KW"/>
</dbReference>
<gene>
    <name evidence="4" type="ORF">UFOPK2761_00604</name>
</gene>
<evidence type="ECO:0000256" key="2">
    <source>
        <dbReference type="ARBA" id="ARBA00022801"/>
    </source>
</evidence>
<keyword evidence="1" id="KW-0732">Signal</keyword>